<proteinExistence type="predicted"/>
<evidence type="ECO:0000313" key="2">
    <source>
        <dbReference type="Proteomes" id="UP000321685"/>
    </source>
</evidence>
<comment type="caution">
    <text evidence="1">The sequence shown here is derived from an EMBL/GenBank/DDBJ whole genome shotgun (WGS) entry which is preliminary data.</text>
</comment>
<dbReference type="Proteomes" id="UP000321685">
    <property type="component" value="Unassembled WGS sequence"/>
</dbReference>
<dbReference type="EMBL" id="BJVJ01000068">
    <property type="protein sequence ID" value="GEL25913.1"/>
    <property type="molecule type" value="Genomic_DNA"/>
</dbReference>
<dbReference type="RefSeq" id="WP_147112971.1">
    <property type="nucleotide sequence ID" value="NZ_BJVJ01000068.1"/>
</dbReference>
<gene>
    <name evidence="1" type="ORF">PSU4_48670</name>
</gene>
<reference evidence="1 2" key="1">
    <citation type="submission" date="2019-07" db="EMBL/GenBank/DDBJ databases">
        <title>Whole genome shotgun sequence of Pseudonocardia sulfidoxydans NBRC 16205.</title>
        <authorList>
            <person name="Hosoyama A."/>
            <person name="Uohara A."/>
            <person name="Ohji S."/>
            <person name="Ichikawa N."/>
        </authorList>
    </citation>
    <scope>NUCLEOTIDE SEQUENCE [LARGE SCALE GENOMIC DNA]</scope>
    <source>
        <strain evidence="1 2">NBRC 16205</strain>
    </source>
</reference>
<accession>A0A511DNS2</accession>
<organism evidence="1 2">
    <name type="scientific">Pseudonocardia sulfidoxydans NBRC 16205</name>
    <dbReference type="NCBI Taxonomy" id="1223511"/>
    <lineage>
        <taxon>Bacteria</taxon>
        <taxon>Bacillati</taxon>
        <taxon>Actinomycetota</taxon>
        <taxon>Actinomycetes</taxon>
        <taxon>Pseudonocardiales</taxon>
        <taxon>Pseudonocardiaceae</taxon>
        <taxon>Pseudonocardia</taxon>
    </lineage>
</organism>
<dbReference type="AlphaFoldDB" id="A0A511DNS2"/>
<sequence length="120" mass="12526">MTPRDLASALAARLDDVVPAGLHVRADGARVVVLRGDAVIGGSAAPRLLDGDPGDRQVATAAYATINAVQEVVAHSVASPWPARTGARPVPQARLDGRVLRAWYGPTERPVLALDPVPVR</sequence>
<keyword evidence="2" id="KW-1185">Reference proteome</keyword>
<name>A0A511DNS2_9PSEU</name>
<evidence type="ECO:0000313" key="1">
    <source>
        <dbReference type="EMBL" id="GEL25913.1"/>
    </source>
</evidence>
<protein>
    <submittedName>
        <fullName evidence="1">Uncharacterized protein</fullName>
    </submittedName>
</protein>
<dbReference type="OrthoDB" id="3574973at2"/>